<feature type="compositionally biased region" description="Polar residues" evidence="1">
    <location>
        <begin position="22"/>
        <end position="36"/>
    </location>
</feature>
<feature type="region of interest" description="Disordered" evidence="1">
    <location>
        <begin position="563"/>
        <end position="601"/>
    </location>
</feature>
<accession>A0AAV6PQR2</accession>
<name>A0AAV6PQR2_SOLSE</name>
<feature type="compositionally biased region" description="Basic and acidic residues" evidence="1">
    <location>
        <begin position="1"/>
        <end position="10"/>
    </location>
</feature>
<evidence type="ECO:0000313" key="3">
    <source>
        <dbReference type="Proteomes" id="UP000693946"/>
    </source>
</evidence>
<dbReference type="SMART" id="SM00390">
    <property type="entry name" value="GoLoco"/>
    <property type="match status" value="8"/>
</dbReference>
<feature type="region of interest" description="Disordered" evidence="1">
    <location>
        <begin position="737"/>
        <end position="778"/>
    </location>
</feature>
<feature type="region of interest" description="Disordered" evidence="1">
    <location>
        <begin position="415"/>
        <end position="506"/>
    </location>
</feature>
<feature type="compositionally biased region" description="Polar residues" evidence="1">
    <location>
        <begin position="694"/>
        <end position="709"/>
    </location>
</feature>
<feature type="region of interest" description="Disordered" evidence="1">
    <location>
        <begin position="676"/>
        <end position="718"/>
    </location>
</feature>
<dbReference type="PANTHER" id="PTHR47503">
    <property type="entry name" value="PURKINJE CELL PROTEIN 2"/>
    <property type="match status" value="1"/>
</dbReference>
<organism evidence="2 3">
    <name type="scientific">Solea senegalensis</name>
    <name type="common">Senegalese sole</name>
    <dbReference type="NCBI Taxonomy" id="28829"/>
    <lineage>
        <taxon>Eukaryota</taxon>
        <taxon>Metazoa</taxon>
        <taxon>Chordata</taxon>
        <taxon>Craniata</taxon>
        <taxon>Vertebrata</taxon>
        <taxon>Euteleostomi</taxon>
        <taxon>Actinopterygii</taxon>
        <taxon>Neopterygii</taxon>
        <taxon>Teleostei</taxon>
        <taxon>Neoteleostei</taxon>
        <taxon>Acanthomorphata</taxon>
        <taxon>Carangaria</taxon>
        <taxon>Pleuronectiformes</taxon>
        <taxon>Pleuronectoidei</taxon>
        <taxon>Soleidae</taxon>
        <taxon>Solea</taxon>
    </lineage>
</organism>
<protein>
    <submittedName>
        <fullName evidence="2">Purkinje cell protein 2-like</fullName>
    </submittedName>
</protein>
<dbReference type="GO" id="GO:0005085">
    <property type="term" value="F:guanyl-nucleotide exchange factor activity"/>
    <property type="evidence" value="ECO:0007669"/>
    <property type="project" value="InterPro"/>
</dbReference>
<dbReference type="EMBL" id="JAGKHQ010000191">
    <property type="protein sequence ID" value="KAG7471593.1"/>
    <property type="molecule type" value="Genomic_DNA"/>
</dbReference>
<gene>
    <name evidence="2" type="ORF">JOB18_038924</name>
</gene>
<dbReference type="InterPro" id="IPR042168">
    <property type="entry name" value="Pcp2"/>
</dbReference>
<evidence type="ECO:0000313" key="2">
    <source>
        <dbReference type="EMBL" id="KAG7471593.1"/>
    </source>
</evidence>
<dbReference type="PANTHER" id="PTHR47503:SF1">
    <property type="entry name" value="PURKINJE CELL PROTEIN 2 HOMOLOG"/>
    <property type="match status" value="1"/>
</dbReference>
<feature type="compositionally biased region" description="Polar residues" evidence="1">
    <location>
        <begin position="565"/>
        <end position="601"/>
    </location>
</feature>
<feature type="compositionally biased region" description="Low complexity" evidence="1">
    <location>
        <begin position="44"/>
        <end position="58"/>
    </location>
</feature>
<dbReference type="AlphaFoldDB" id="A0AAV6PQR2"/>
<feature type="compositionally biased region" description="Basic and acidic residues" evidence="1">
    <location>
        <begin position="258"/>
        <end position="272"/>
    </location>
</feature>
<comment type="caution">
    <text evidence="2">The sequence shown here is derived from an EMBL/GenBank/DDBJ whole genome shotgun (WGS) entry which is preliminary data.</text>
</comment>
<keyword evidence="3" id="KW-1185">Reference proteome</keyword>
<feature type="compositionally biased region" description="Polar residues" evidence="1">
    <location>
        <begin position="333"/>
        <end position="348"/>
    </location>
</feature>
<dbReference type="Pfam" id="PF02188">
    <property type="entry name" value="GoLoco"/>
    <property type="match status" value="6"/>
</dbReference>
<sequence>MESTEMESKSEATNIVLKTEQKSPQQEQILNTTSLSHHNRMDGQPSTSSPAQTTTKPAGLNNEEPPHTFDKMQGQSLGDMNLSWPGLNYQKLGHDDHRSSTPHISVTESTPDRTRKLQVPVTKLQVPSQCDNSIKEELPDEQQRLMSMICHGQRGRMDDQCCSLEASKSAPCTPKHTDAKLSISTLNAGPDSEKFFNLLANTQSHRLDDQRMTLPSLPGLQKENATSTAGDSGYLCYMVSKVQGSRMEEQRCLLPRIQTKETHSSPKKDKPVSEAGPPRSASFSPSSDIERPRSKDKASEKPVLTPDEQDDFFNFVSNSQRGRMDEQRCVLSVSPQSTPKHKPNQSTIPKGPGSENFFTMLANSQSQRLDDQRASLISLQGIQNGGSTSTSNAAEVDASYLCYMVSKVQGSRIDEQRCPAPQISQNIGTPSAQRKDQTNADTSTKAPQRSASLNRDKPDQHQPEASQAEQKKFLQMISHAQSGRMEEQRCSLQPSRSTPATPTHTHATTGAEADAFFKMLASSQSRRLDDQRVSLTTLPGISENSEQKKYIKAEIPACPPLITVAESTPTTPRKGGPNSQPQMNNADPGSPSTLPKSASFSPETEYLKNLNFPAQVTLRVSMSFTPQQGRENVVQPCTFPEVYLTLGAPGDNFVIPLSPGPGRPLSFNLNLVPKEDVTSKHDSPSCGSPRKANSRPSSPNPVATRSSSPHKLEKLVASSTGPLEDCVSLIEQSHTAQLQKGMAQGGQKCKGNPGKGREKVDQGKGKGCGKKDRKDGGK</sequence>
<feature type="compositionally biased region" description="Basic and acidic residues" evidence="1">
    <location>
        <begin position="755"/>
        <end position="778"/>
    </location>
</feature>
<dbReference type="Proteomes" id="UP000693946">
    <property type="component" value="Unassembled WGS sequence"/>
</dbReference>
<feature type="compositionally biased region" description="Basic and acidic residues" evidence="1">
    <location>
        <begin position="288"/>
        <end position="300"/>
    </location>
</feature>
<feature type="compositionally biased region" description="Polar residues" evidence="1">
    <location>
        <begin position="439"/>
        <end position="453"/>
    </location>
</feature>
<feature type="region of interest" description="Disordered" evidence="1">
    <location>
        <begin position="256"/>
        <end position="312"/>
    </location>
</feature>
<dbReference type="PROSITE" id="PS50877">
    <property type="entry name" value="GOLOCO"/>
    <property type="match status" value="5"/>
</dbReference>
<feature type="region of interest" description="Disordered" evidence="1">
    <location>
        <begin position="1"/>
        <end position="115"/>
    </location>
</feature>
<reference evidence="2 3" key="1">
    <citation type="journal article" date="2021" name="Sci. Rep.">
        <title>Chromosome anchoring in Senegalese sole (Solea senegalensis) reveals sex-associated markers and genome rearrangements in flatfish.</title>
        <authorList>
            <person name="Guerrero-Cozar I."/>
            <person name="Gomez-Garrido J."/>
            <person name="Berbel C."/>
            <person name="Martinez-Blanch J.F."/>
            <person name="Alioto T."/>
            <person name="Claros M.G."/>
            <person name="Gagnaire P.A."/>
            <person name="Manchado M."/>
        </authorList>
    </citation>
    <scope>NUCLEOTIDE SEQUENCE [LARGE SCALE GENOMIC DNA]</scope>
    <source>
        <strain evidence="2">Sse05_10M</strain>
    </source>
</reference>
<evidence type="ECO:0000256" key="1">
    <source>
        <dbReference type="SAM" id="MobiDB-lite"/>
    </source>
</evidence>
<dbReference type="InterPro" id="IPR003109">
    <property type="entry name" value="GoLoco_motif"/>
</dbReference>
<proteinExistence type="predicted"/>
<feature type="compositionally biased region" description="Polar residues" evidence="1">
    <location>
        <begin position="422"/>
        <end position="432"/>
    </location>
</feature>
<feature type="region of interest" description="Disordered" evidence="1">
    <location>
        <begin position="333"/>
        <end position="352"/>
    </location>
</feature>